<feature type="domain" description="Phosphatase tensin-type" evidence="4">
    <location>
        <begin position="14"/>
        <end position="191"/>
    </location>
</feature>
<dbReference type="PANTHER" id="PTHR12305">
    <property type="entry name" value="PHOSPHATASE WITH HOMOLOGY TO TENSIN"/>
    <property type="match status" value="1"/>
</dbReference>
<name>A0A1E4SCB9_9ASCO</name>
<dbReference type="PANTHER" id="PTHR12305:SF81">
    <property type="entry name" value="PHOSPHATIDYLINOSITOL 3,4,5-TRISPHOSPHATE 3-PHOSPHATASE AND DUAL-SPECIFICITY PROTEIN PHOSPHATASE PTEN"/>
    <property type="match status" value="1"/>
</dbReference>
<dbReference type="SUPFAM" id="SSF52799">
    <property type="entry name" value="(Phosphotyrosine protein) phosphatases II"/>
    <property type="match status" value="1"/>
</dbReference>
<dbReference type="InterPro" id="IPR003595">
    <property type="entry name" value="Tyr_Pase_cat"/>
</dbReference>
<gene>
    <name evidence="5" type="ORF">CANTADRAFT_35600</name>
</gene>
<dbReference type="OrthoDB" id="16692at2759"/>
<dbReference type="InterPro" id="IPR029021">
    <property type="entry name" value="Prot-tyrosine_phosphatase-like"/>
</dbReference>
<dbReference type="Pfam" id="PF22785">
    <property type="entry name" value="Tc-R-P"/>
    <property type="match status" value="1"/>
</dbReference>
<dbReference type="InterPro" id="IPR016130">
    <property type="entry name" value="Tyr_Pase_AS"/>
</dbReference>
<evidence type="ECO:0000313" key="6">
    <source>
        <dbReference type="Proteomes" id="UP000094285"/>
    </source>
</evidence>
<dbReference type="GO" id="GO:0016314">
    <property type="term" value="F:phosphatidylinositol-3,4,5-trisphosphate 3-phosphatase activity"/>
    <property type="evidence" value="ECO:0007669"/>
    <property type="project" value="UniProtKB-EC"/>
</dbReference>
<evidence type="ECO:0000259" key="3">
    <source>
        <dbReference type="PROSITE" id="PS50056"/>
    </source>
</evidence>
<accession>A0A1E4SCB9</accession>
<dbReference type="InterPro" id="IPR000387">
    <property type="entry name" value="Tyr_Pase_dom"/>
</dbReference>
<dbReference type="EMBL" id="KV453916">
    <property type="protein sequence ID" value="ODV77145.1"/>
    <property type="molecule type" value="Genomic_DNA"/>
</dbReference>
<evidence type="ECO:0000313" key="5">
    <source>
        <dbReference type="EMBL" id="ODV77145.1"/>
    </source>
</evidence>
<evidence type="ECO:0000259" key="4">
    <source>
        <dbReference type="PROSITE" id="PS51181"/>
    </source>
</evidence>
<dbReference type="GO" id="GO:0042995">
    <property type="term" value="C:cell projection"/>
    <property type="evidence" value="ECO:0007669"/>
    <property type="project" value="TreeGrafter"/>
</dbReference>
<dbReference type="GO" id="GO:0004725">
    <property type="term" value="F:protein tyrosine phosphatase activity"/>
    <property type="evidence" value="ECO:0007669"/>
    <property type="project" value="TreeGrafter"/>
</dbReference>
<dbReference type="RefSeq" id="XP_020062267.1">
    <property type="nucleotide sequence ID" value="XM_020208646.1"/>
</dbReference>
<dbReference type="InterPro" id="IPR029023">
    <property type="entry name" value="Tensin_phosphatase"/>
</dbReference>
<dbReference type="AlphaFoldDB" id="A0A1E4SCB9"/>
<dbReference type="Gene3D" id="3.90.190.10">
    <property type="entry name" value="Protein tyrosine phosphatase superfamily"/>
    <property type="match status" value="1"/>
</dbReference>
<dbReference type="GO" id="GO:0051896">
    <property type="term" value="P:regulation of phosphatidylinositol 3-kinase/protein kinase B signal transduction"/>
    <property type="evidence" value="ECO:0007669"/>
    <property type="project" value="TreeGrafter"/>
</dbReference>
<dbReference type="GO" id="GO:0043491">
    <property type="term" value="P:phosphatidylinositol 3-kinase/protein kinase B signal transduction"/>
    <property type="evidence" value="ECO:0007669"/>
    <property type="project" value="TreeGrafter"/>
</dbReference>
<protein>
    <recommendedName>
        <fullName evidence="1">phosphatidylinositol-3,4,5-trisphosphate 3-phosphatase</fullName>
        <ecNumber evidence="1">3.1.3.67</ecNumber>
    </recommendedName>
</protein>
<organism evidence="5 6">
    <name type="scientific">Suhomyces tanzawaensis NRRL Y-17324</name>
    <dbReference type="NCBI Taxonomy" id="984487"/>
    <lineage>
        <taxon>Eukaryota</taxon>
        <taxon>Fungi</taxon>
        <taxon>Dikarya</taxon>
        <taxon>Ascomycota</taxon>
        <taxon>Saccharomycotina</taxon>
        <taxon>Pichiomycetes</taxon>
        <taxon>Debaryomycetaceae</taxon>
        <taxon>Suhomyces</taxon>
    </lineage>
</organism>
<feature type="domain" description="Tyrosine specific protein phosphatases" evidence="3">
    <location>
        <begin position="100"/>
        <end position="163"/>
    </location>
</feature>
<dbReference type="PROSITE" id="PS00383">
    <property type="entry name" value="TYR_PHOSPHATASE_1"/>
    <property type="match status" value="1"/>
</dbReference>
<reference evidence="6" key="1">
    <citation type="submission" date="2016-05" db="EMBL/GenBank/DDBJ databases">
        <title>Comparative genomics of biotechnologically important yeasts.</title>
        <authorList>
            <consortium name="DOE Joint Genome Institute"/>
            <person name="Riley R."/>
            <person name="Haridas S."/>
            <person name="Wolfe K.H."/>
            <person name="Lopes M.R."/>
            <person name="Hittinger C.T."/>
            <person name="Goker M."/>
            <person name="Salamov A."/>
            <person name="Wisecaver J."/>
            <person name="Long T.M."/>
            <person name="Aerts A.L."/>
            <person name="Barry K."/>
            <person name="Choi C."/>
            <person name="Clum A."/>
            <person name="Coughlan A.Y."/>
            <person name="Deshpande S."/>
            <person name="Douglass A.P."/>
            <person name="Hanson S.J."/>
            <person name="Klenk H.-P."/>
            <person name="Labutti K."/>
            <person name="Lapidus A."/>
            <person name="Lindquist E."/>
            <person name="Lipzen A."/>
            <person name="Meier-Kolthoff J.P."/>
            <person name="Ohm R.A."/>
            <person name="Otillar R.P."/>
            <person name="Pangilinan J."/>
            <person name="Peng Y."/>
            <person name="Rokas A."/>
            <person name="Rosa C.A."/>
            <person name="Scheuner C."/>
            <person name="Sibirny A.A."/>
            <person name="Slot J.C."/>
            <person name="Stielow J.B."/>
            <person name="Sun H."/>
            <person name="Kurtzman C.P."/>
            <person name="Blackwell M."/>
            <person name="Grigoriev I.V."/>
            <person name="Jeffries T.W."/>
        </authorList>
    </citation>
    <scope>NUCLEOTIDE SEQUENCE [LARGE SCALE GENOMIC DNA]</scope>
    <source>
        <strain evidence="6">NRRL Y-17324</strain>
    </source>
</reference>
<keyword evidence="2" id="KW-0378">Hydrolase</keyword>
<dbReference type="CDD" id="cd14497">
    <property type="entry name" value="PTP_PTEN-like"/>
    <property type="match status" value="1"/>
</dbReference>
<evidence type="ECO:0000256" key="2">
    <source>
        <dbReference type="ARBA" id="ARBA00022801"/>
    </source>
</evidence>
<dbReference type="STRING" id="984487.A0A1E4SCB9"/>
<dbReference type="SMART" id="SM00404">
    <property type="entry name" value="PTPc_motif"/>
    <property type="match status" value="1"/>
</dbReference>
<dbReference type="PROSITE" id="PS51181">
    <property type="entry name" value="PPASE_TENSIN"/>
    <property type="match status" value="1"/>
</dbReference>
<dbReference type="GO" id="GO:0005829">
    <property type="term" value="C:cytosol"/>
    <property type="evidence" value="ECO:0007669"/>
    <property type="project" value="TreeGrafter"/>
</dbReference>
<dbReference type="Proteomes" id="UP000094285">
    <property type="component" value="Unassembled WGS sequence"/>
</dbReference>
<dbReference type="InterPro" id="IPR051281">
    <property type="entry name" value="Dual-spec_lipid-protein_phosph"/>
</dbReference>
<dbReference type="GeneID" id="30982783"/>
<dbReference type="GO" id="GO:0005634">
    <property type="term" value="C:nucleus"/>
    <property type="evidence" value="ECO:0007669"/>
    <property type="project" value="TreeGrafter"/>
</dbReference>
<dbReference type="PROSITE" id="PS50056">
    <property type="entry name" value="TYR_PHOSPHATASE_2"/>
    <property type="match status" value="1"/>
</dbReference>
<dbReference type="EC" id="3.1.3.67" evidence="1"/>
<evidence type="ECO:0000256" key="1">
    <source>
        <dbReference type="ARBA" id="ARBA00013015"/>
    </source>
</evidence>
<feature type="non-terminal residue" evidence="5">
    <location>
        <position position="321"/>
    </location>
</feature>
<dbReference type="GO" id="GO:0005886">
    <property type="term" value="C:plasma membrane"/>
    <property type="evidence" value="ECO:0007669"/>
    <property type="project" value="TreeGrafter"/>
</dbReference>
<sequence>MKSLFRSIAMSPTVTQVIDGKEIDFSFITPQLGVCSGPVDCQFRSWYRLLISDLSKWLDTQSSNWHIWNLRGEGAGYDLETMRDKVSFHPLTDHEAPSMDMLLRVVKELDEYLSETDHLAVVHCKAGRGRSGTVVCAYLMYQFSKEGKHLTVEEAILWFSAKRMRTFADTGISIKSQRRALEYWYKFLQFTRKERLEYFRSSAGAEKHLYGIRVINPCQGWIGEICIQTYIDGNIGDIYKFTDPSSPGISRVRERTPIPVQEFRVAIKWCYCWYHLFFEKRKQMVEGLDTFKLVATWDDFDGFKGTTHKGVKWFDALEIYW</sequence>
<proteinExistence type="predicted"/>
<keyword evidence="6" id="KW-1185">Reference proteome</keyword>
<dbReference type="GO" id="GO:0046856">
    <property type="term" value="P:phosphatidylinositol dephosphorylation"/>
    <property type="evidence" value="ECO:0007669"/>
    <property type="project" value="TreeGrafter"/>
</dbReference>